<organism evidence="5 6">
    <name type="scientific">Protopolystoma xenopodis</name>
    <dbReference type="NCBI Taxonomy" id="117903"/>
    <lineage>
        <taxon>Eukaryota</taxon>
        <taxon>Metazoa</taxon>
        <taxon>Spiralia</taxon>
        <taxon>Lophotrochozoa</taxon>
        <taxon>Platyhelminthes</taxon>
        <taxon>Monogenea</taxon>
        <taxon>Polyopisthocotylea</taxon>
        <taxon>Polystomatidea</taxon>
        <taxon>Polystomatidae</taxon>
        <taxon>Protopolystoma</taxon>
    </lineage>
</organism>
<dbReference type="GO" id="GO:0006491">
    <property type="term" value="P:N-glycan processing"/>
    <property type="evidence" value="ECO:0007669"/>
    <property type="project" value="TreeGrafter"/>
</dbReference>
<keyword evidence="3" id="KW-0325">Glycoprotein</keyword>
<evidence type="ECO:0000256" key="1">
    <source>
        <dbReference type="ARBA" id="ARBA00022729"/>
    </source>
</evidence>
<comment type="caution">
    <text evidence="5">The sequence shown here is derived from an EMBL/GenBank/DDBJ whole genome shotgun (WGS) entry which is preliminary data.</text>
</comment>
<reference evidence="5" key="1">
    <citation type="submission" date="2018-11" db="EMBL/GenBank/DDBJ databases">
        <authorList>
            <consortium name="Pathogen Informatics"/>
        </authorList>
    </citation>
    <scope>NUCLEOTIDE SEQUENCE</scope>
</reference>
<evidence type="ECO:0000256" key="4">
    <source>
        <dbReference type="ARBA" id="ARBA00023295"/>
    </source>
</evidence>
<dbReference type="PANTHER" id="PTHR22762:SF54">
    <property type="entry name" value="BCDNA.GH04962"/>
    <property type="match status" value="1"/>
</dbReference>
<evidence type="ECO:0000256" key="2">
    <source>
        <dbReference type="ARBA" id="ARBA00022801"/>
    </source>
</evidence>
<dbReference type="EMBL" id="CAAALY010078250">
    <property type="protein sequence ID" value="VEL26126.1"/>
    <property type="molecule type" value="Genomic_DNA"/>
</dbReference>
<keyword evidence="2" id="KW-0378">Hydrolase</keyword>
<evidence type="ECO:0000256" key="3">
    <source>
        <dbReference type="ARBA" id="ARBA00023180"/>
    </source>
</evidence>
<keyword evidence="4" id="KW-0326">Glycosidase</keyword>
<sequence length="205" mass="23255">MSGDEFSGGQKINYPVQLSSIPAFYRGGRIIPRRERIRRSSWMMRHDPFTLIVTLDNRIPNCLGHLYLDDYHSRRRGASSYPGATMLHLMYNQTPSVAGHASSHGPGGFLQLRVVPTPGMDSQSSLKMAALNHGYIERIIFLGFSHPAIRATVLFSDGRRQSMDYTYSANSPKRAGILIIRRANLRLTEDWRIHLVTEVNNREDL</sequence>
<accession>A0A3S5AQV1</accession>
<dbReference type="Proteomes" id="UP000784294">
    <property type="component" value="Unassembled WGS sequence"/>
</dbReference>
<dbReference type="OrthoDB" id="3237269at2759"/>
<dbReference type="GO" id="GO:0090599">
    <property type="term" value="F:alpha-glucosidase activity"/>
    <property type="evidence" value="ECO:0007669"/>
    <property type="project" value="TreeGrafter"/>
</dbReference>
<dbReference type="Gene3D" id="2.60.40.1180">
    <property type="entry name" value="Golgi alpha-mannosidase II"/>
    <property type="match status" value="1"/>
</dbReference>
<proteinExistence type="predicted"/>
<keyword evidence="1" id="KW-0732">Signal</keyword>
<keyword evidence="6" id="KW-1185">Reference proteome</keyword>
<dbReference type="PANTHER" id="PTHR22762">
    <property type="entry name" value="ALPHA-GLUCOSIDASE"/>
    <property type="match status" value="1"/>
</dbReference>
<protein>
    <submittedName>
        <fullName evidence="5">Uncharacterized protein</fullName>
    </submittedName>
</protein>
<gene>
    <name evidence="5" type="ORF">PXEA_LOCUS19566</name>
</gene>
<name>A0A3S5AQV1_9PLAT</name>
<dbReference type="AlphaFoldDB" id="A0A3S5AQV1"/>
<dbReference type="InterPro" id="IPR013780">
    <property type="entry name" value="Glyco_hydro_b"/>
</dbReference>
<evidence type="ECO:0000313" key="6">
    <source>
        <dbReference type="Proteomes" id="UP000784294"/>
    </source>
</evidence>
<evidence type="ECO:0000313" key="5">
    <source>
        <dbReference type="EMBL" id="VEL26126.1"/>
    </source>
</evidence>